<reference evidence="1 2" key="1">
    <citation type="journal article" date="2014" name="Arch. Microbiol.">
        <title>Arthrobacter enclensis sp. nov., isolated from sediment sample.</title>
        <authorList>
            <person name="Dastager S.G."/>
            <person name="Liu Q."/>
            <person name="Tang S.K."/>
            <person name="Krishnamurthi S."/>
            <person name="Lee J.C."/>
            <person name="Li W.J."/>
        </authorList>
    </citation>
    <scope>NUCLEOTIDE SEQUENCE [LARGE SCALE GENOMIC DNA]</scope>
    <source>
        <strain evidence="1 2">NIO-1008</strain>
    </source>
</reference>
<accession>A0A0V8IMB0</accession>
<dbReference type="AlphaFoldDB" id="A0A0V8IMB0"/>
<evidence type="ECO:0000313" key="1">
    <source>
        <dbReference type="EMBL" id="KSU75932.1"/>
    </source>
</evidence>
<gene>
    <name evidence="1" type="ORF">AS031_11165</name>
</gene>
<organism evidence="1 2">
    <name type="scientific">Pseudarthrobacter enclensis</name>
    <dbReference type="NCBI Taxonomy" id="993070"/>
    <lineage>
        <taxon>Bacteria</taxon>
        <taxon>Bacillati</taxon>
        <taxon>Actinomycetota</taxon>
        <taxon>Actinomycetes</taxon>
        <taxon>Micrococcales</taxon>
        <taxon>Micrococcaceae</taxon>
        <taxon>Pseudarthrobacter</taxon>
    </lineage>
</organism>
<evidence type="ECO:0000313" key="2">
    <source>
        <dbReference type="Proteomes" id="UP000053199"/>
    </source>
</evidence>
<name>A0A0V8IMB0_9MICC</name>
<protein>
    <submittedName>
        <fullName evidence="1">Uncharacterized protein</fullName>
    </submittedName>
</protein>
<dbReference type="Proteomes" id="UP000053199">
    <property type="component" value="Unassembled WGS sequence"/>
</dbReference>
<comment type="caution">
    <text evidence="1">The sequence shown here is derived from an EMBL/GenBank/DDBJ whole genome shotgun (WGS) entry which is preliminary data.</text>
</comment>
<sequence>MLPLADPLLQGYSSLAGAGTQVPLDPPAPALYAEPDGSGDDLLSAVWRTSSYVESVQWELDSAHGQLVQAVRQAAAAGVAQDVLCRAANLAPEELAAALEDNHPGGPVF</sequence>
<proteinExistence type="predicted"/>
<dbReference type="EMBL" id="LNQM01000004">
    <property type="protein sequence ID" value="KSU75932.1"/>
    <property type="molecule type" value="Genomic_DNA"/>
</dbReference>
<keyword evidence="2" id="KW-1185">Reference proteome</keyword>